<evidence type="ECO:0000313" key="2">
    <source>
        <dbReference type="EMBL" id="KAF7940630.1"/>
    </source>
</evidence>
<dbReference type="GeneID" id="62150405"/>
<comment type="caution">
    <text evidence="2">The sequence shown here is derived from an EMBL/GenBank/DDBJ whole genome shotgun (WGS) entry which is preliminary data.</text>
</comment>
<proteinExistence type="predicted"/>
<evidence type="ECO:0000313" key="3">
    <source>
        <dbReference type="Proteomes" id="UP000710849"/>
    </source>
</evidence>
<sequence>MGNSSSHHSVSSPTSTSTSLSQPSSSNSSTKSHKHFHMHSNPFSHFHTHNRRTSSVEEHGSLLKNADINIEEDDDGTYLLRRGSAESREEWLARKQIIASRIKGDGVGDGGVKMWKDYSIVDGKGRL</sequence>
<dbReference type="EMBL" id="RCSW01000013">
    <property type="protein sequence ID" value="KAF7940630.1"/>
    <property type="molecule type" value="Genomic_DNA"/>
</dbReference>
<accession>A0A9P5M5U2</accession>
<gene>
    <name evidence="2" type="ORF">EAE97_006816</name>
</gene>
<dbReference type="AlphaFoldDB" id="A0A9P5M5U2"/>
<feature type="compositionally biased region" description="Low complexity" evidence="1">
    <location>
        <begin position="1"/>
        <end position="30"/>
    </location>
</feature>
<organism evidence="2 3">
    <name type="scientific">Botrytis byssoidea</name>
    <dbReference type="NCBI Taxonomy" id="139641"/>
    <lineage>
        <taxon>Eukaryota</taxon>
        <taxon>Fungi</taxon>
        <taxon>Dikarya</taxon>
        <taxon>Ascomycota</taxon>
        <taxon>Pezizomycotina</taxon>
        <taxon>Leotiomycetes</taxon>
        <taxon>Helotiales</taxon>
        <taxon>Sclerotiniaceae</taxon>
        <taxon>Botrytis</taxon>
    </lineage>
</organism>
<name>A0A9P5M5U2_9HELO</name>
<reference evidence="2 3" key="1">
    <citation type="journal article" date="2020" name="Genome Biol. Evol.">
        <title>Comparative genomics of Sclerotiniaceae.</title>
        <authorList>
            <person name="Valero Jimenez C.A."/>
            <person name="Steentjes M."/>
            <person name="Scholten O.E."/>
            <person name="Van Kan J.A.L."/>
        </authorList>
    </citation>
    <scope>NUCLEOTIDE SEQUENCE [LARGE SCALE GENOMIC DNA]</scope>
    <source>
        <strain evidence="2 3">MUCL 94</strain>
    </source>
</reference>
<dbReference type="RefSeq" id="XP_038731519.1">
    <property type="nucleotide sequence ID" value="XM_038877329.1"/>
</dbReference>
<evidence type="ECO:0000256" key="1">
    <source>
        <dbReference type="SAM" id="MobiDB-lite"/>
    </source>
</evidence>
<feature type="region of interest" description="Disordered" evidence="1">
    <location>
        <begin position="1"/>
        <end position="59"/>
    </location>
</feature>
<dbReference type="Proteomes" id="UP000710849">
    <property type="component" value="Unassembled WGS sequence"/>
</dbReference>
<protein>
    <submittedName>
        <fullName evidence="2">Uncharacterized protein</fullName>
    </submittedName>
</protein>
<keyword evidence="3" id="KW-1185">Reference proteome</keyword>